<evidence type="ECO:0000313" key="2">
    <source>
        <dbReference type="Proteomes" id="UP000019146"/>
    </source>
</evidence>
<dbReference type="KEGG" id="bcai:K788_00000330"/>
<reference evidence="1 2" key="1">
    <citation type="journal article" date="2014" name="Genome Announc.">
        <title>Draft Genome Sequence of the Haloacid-Degrading Burkholderia caribensis Strain MBA4.</title>
        <authorList>
            <person name="Pan Y."/>
            <person name="Kong K.F."/>
            <person name="Tsang J.S."/>
        </authorList>
    </citation>
    <scope>NUCLEOTIDE SEQUENCE [LARGE SCALE GENOMIC DNA]</scope>
    <source>
        <strain evidence="1 2">MBA4</strain>
    </source>
</reference>
<dbReference type="Proteomes" id="UP000019146">
    <property type="component" value="Chromosome 2"/>
</dbReference>
<dbReference type="GeneID" id="69972572"/>
<dbReference type="EMBL" id="CP012747">
    <property type="protein sequence ID" value="ALL68935.1"/>
    <property type="molecule type" value="Genomic_DNA"/>
</dbReference>
<accession>A0A0P0RJJ5</accession>
<dbReference type="RefSeq" id="WP_418016278.1">
    <property type="nucleotide sequence ID" value="NZ_CP012747.1"/>
</dbReference>
<dbReference type="InterPro" id="IPR025146">
    <property type="entry name" value="DUF4088"/>
</dbReference>
<gene>
    <name evidence="1" type="ORF">K788_00000330</name>
</gene>
<evidence type="ECO:0000313" key="1">
    <source>
        <dbReference type="EMBL" id="ALL68935.1"/>
    </source>
</evidence>
<organism evidence="1 2">
    <name type="scientific">Paraburkholderia caribensis MBA4</name>
    <dbReference type="NCBI Taxonomy" id="1323664"/>
    <lineage>
        <taxon>Bacteria</taxon>
        <taxon>Pseudomonadati</taxon>
        <taxon>Pseudomonadota</taxon>
        <taxon>Betaproteobacteria</taxon>
        <taxon>Burkholderiales</taxon>
        <taxon>Burkholderiaceae</taxon>
        <taxon>Paraburkholderia</taxon>
    </lineage>
</organism>
<name>A0A0P0RJJ5_9BURK</name>
<dbReference type="Pfam" id="PF13317">
    <property type="entry name" value="DUF4088"/>
    <property type="match status" value="1"/>
</dbReference>
<sequence>MHMITLEIKDEIIDKLKKDFDSHLRISRELDPLFSSVRFEDYLGARLRDASTPMTERQVEQILKNSEYAWAKKSAQKDGPNVIGDLIKQAGNFGFGFALRSEWTSEERAVQCRKWASAIIEEANGDPSLVESLVRQLNASVHDIQTLEALFETPAWRLLQALRVFVIEAQQRCRSTDTALARSEVGELRALLRLAVIHGAMDVQEAQ</sequence>
<dbReference type="AlphaFoldDB" id="A0A0P0RJJ5"/>
<proteinExistence type="predicted"/>
<protein>
    <submittedName>
        <fullName evidence="1">Uncharacterized protein</fullName>
    </submittedName>
</protein>